<dbReference type="RefSeq" id="WP_163181782.1">
    <property type="nucleotide sequence ID" value="NZ_JAAIWM010000011.1"/>
</dbReference>
<keyword evidence="3 5" id="KW-0808">Transferase</keyword>
<keyword evidence="2" id="KW-0328">Glycosyltransferase</keyword>
<keyword evidence="6" id="KW-1185">Reference proteome</keyword>
<evidence type="ECO:0000256" key="2">
    <source>
        <dbReference type="ARBA" id="ARBA00022676"/>
    </source>
</evidence>
<evidence type="ECO:0000259" key="4">
    <source>
        <dbReference type="Pfam" id="PF06925"/>
    </source>
</evidence>
<dbReference type="InterPro" id="IPR050519">
    <property type="entry name" value="Glycosyltransf_28_UgtP"/>
</dbReference>
<dbReference type="AlphaFoldDB" id="A0A6M0QC35"/>
<gene>
    <name evidence="5" type="ORF">G4D63_19625</name>
</gene>
<organism evidence="5 6">
    <name type="scientific">Bacillus mesophilus</name>
    <dbReference type="NCBI Taxonomy" id="1808955"/>
    <lineage>
        <taxon>Bacteria</taxon>
        <taxon>Bacillati</taxon>
        <taxon>Bacillota</taxon>
        <taxon>Bacilli</taxon>
        <taxon>Bacillales</taxon>
        <taxon>Bacillaceae</taxon>
        <taxon>Bacillus</taxon>
    </lineage>
</organism>
<dbReference type="GO" id="GO:0016020">
    <property type="term" value="C:membrane"/>
    <property type="evidence" value="ECO:0007669"/>
    <property type="project" value="GOC"/>
</dbReference>
<dbReference type="Pfam" id="PF06925">
    <property type="entry name" value="MGDG_synth"/>
    <property type="match status" value="1"/>
</dbReference>
<evidence type="ECO:0000313" key="6">
    <source>
        <dbReference type="Proteomes" id="UP000481043"/>
    </source>
</evidence>
<dbReference type="InterPro" id="IPR009695">
    <property type="entry name" value="Diacylglyc_glucosyltr_N"/>
</dbReference>
<accession>A0A6M0QC35</accession>
<comment type="similarity">
    <text evidence="1">Belongs to the glycosyltransferase 28 family.</text>
</comment>
<proteinExistence type="inferred from homology"/>
<evidence type="ECO:0000313" key="5">
    <source>
        <dbReference type="EMBL" id="NEY73913.1"/>
    </source>
</evidence>
<dbReference type="Proteomes" id="UP000481043">
    <property type="component" value="Unassembled WGS sequence"/>
</dbReference>
<dbReference type="PANTHER" id="PTHR43025">
    <property type="entry name" value="MONOGALACTOSYLDIACYLGLYCEROL SYNTHASE"/>
    <property type="match status" value="1"/>
</dbReference>
<sequence>MPKVLFFPLLQIPSGHHQVISSLSEQFNQSDLSIQYESVELLSSTNKQLELLISSVYLRWIKLFPSFYHYLYERSVYRSLEQEKRFIHYEWLFLNSMRNLIEQHQPDFIICSHALPSYLASTLKRSGECSATIINVYTDFFIHHIWGTDMVDAHLISLPPMREYLLNKGVKEEAIFQTGIPIHPEFENVLQKAERTKEYKVLVSGGSLGVGKIEDLLSYLPIHGKIHYYVLCGSNTKLYTKLIAQNHPRIIPFPYIKSKKKMNVIYHSVDAILSKPGGITISECLSKRLPIFVYDHLPGQEKINVDVLLNQDLIFYLPLDKFSQSFEEELLDKLNSRDFAKSHSKKMEQYHNGLDKITVVDLIKQFSS</sequence>
<dbReference type="GO" id="GO:0009247">
    <property type="term" value="P:glycolipid biosynthetic process"/>
    <property type="evidence" value="ECO:0007669"/>
    <property type="project" value="InterPro"/>
</dbReference>
<dbReference type="PANTHER" id="PTHR43025:SF3">
    <property type="entry name" value="MONOGALACTOSYLDIACYLGLYCEROL SYNTHASE 1, CHLOROPLASTIC"/>
    <property type="match status" value="1"/>
</dbReference>
<dbReference type="EMBL" id="JAAIWM010000011">
    <property type="protein sequence ID" value="NEY73913.1"/>
    <property type="molecule type" value="Genomic_DNA"/>
</dbReference>
<comment type="caution">
    <text evidence="5">The sequence shown here is derived from an EMBL/GenBank/DDBJ whole genome shotgun (WGS) entry which is preliminary data.</text>
</comment>
<dbReference type="SUPFAM" id="SSF53756">
    <property type="entry name" value="UDP-Glycosyltransferase/glycogen phosphorylase"/>
    <property type="match status" value="1"/>
</dbReference>
<protein>
    <submittedName>
        <fullName evidence="5">UDP-glucuronosyltransferase</fullName>
    </submittedName>
</protein>
<dbReference type="GO" id="GO:0016758">
    <property type="term" value="F:hexosyltransferase activity"/>
    <property type="evidence" value="ECO:0007669"/>
    <property type="project" value="InterPro"/>
</dbReference>
<name>A0A6M0QC35_9BACI</name>
<evidence type="ECO:0000256" key="3">
    <source>
        <dbReference type="ARBA" id="ARBA00022679"/>
    </source>
</evidence>
<dbReference type="Gene3D" id="3.40.50.2000">
    <property type="entry name" value="Glycogen Phosphorylase B"/>
    <property type="match status" value="1"/>
</dbReference>
<evidence type="ECO:0000256" key="1">
    <source>
        <dbReference type="ARBA" id="ARBA00006962"/>
    </source>
</evidence>
<reference evidence="5 6" key="1">
    <citation type="submission" date="2020-02" db="EMBL/GenBank/DDBJ databases">
        <title>Bacillus aquiflavi sp. nov., isolated from yellow water of strong flavor Chinese baijiu in Yibin region of China.</title>
        <authorList>
            <person name="Xie J."/>
        </authorList>
    </citation>
    <scope>NUCLEOTIDE SEQUENCE [LARGE SCALE GENOMIC DNA]</scope>
    <source>
        <strain evidence="5 6">SA4</strain>
    </source>
</reference>
<feature type="domain" description="Diacylglycerol glucosyltransferase N-terminal" evidence="4">
    <location>
        <begin position="16"/>
        <end position="182"/>
    </location>
</feature>